<proteinExistence type="predicted"/>
<name>A0A6L2MNT3_TANCI</name>
<dbReference type="InterPro" id="IPR021109">
    <property type="entry name" value="Peptidase_aspartic_dom_sf"/>
</dbReference>
<dbReference type="PANTHER" id="PTHR33067">
    <property type="entry name" value="RNA-DIRECTED DNA POLYMERASE-RELATED"/>
    <property type="match status" value="1"/>
</dbReference>
<dbReference type="PANTHER" id="PTHR33067:SF9">
    <property type="entry name" value="RNA-DIRECTED DNA POLYMERASE"/>
    <property type="match status" value="1"/>
</dbReference>
<dbReference type="Gene3D" id="2.40.70.10">
    <property type="entry name" value="Acid Proteases"/>
    <property type="match status" value="1"/>
</dbReference>
<evidence type="ECO:0000313" key="1">
    <source>
        <dbReference type="EMBL" id="GEU75598.1"/>
    </source>
</evidence>
<sequence>MDPNSSLGKNFLGDDVVVISSDKVEGSGDWNSLKYQETVVSKGKKVINTLSLYKMETNKISERYTAPCFVNGLEAYDEVNLELNENLISNEFAVKLCLDYEVNKGKKLVKKELIVALKGEIYFVKFIINPEEDDSEPGVILGRSFLRLAHRVIDFGYEVITIYPEPDPFEDNSKKTRKRSDELDQLLNFNFDDVPKFAGSHLTQDEAKKEALAILDETWRDKMELDGKTVKEEDDVVKRIKGEALKEKDDPGAFIFPIRLEGKVNENALADTGSNINTMPYQIYETLGREEMKKIDRGITMINHTQAEAMRKLSNVLCQVGVTTIIAKFLMLDIQIDCDSPIVTLGTHEGEAESSRSKCPRQHETVEEVLLLQFCHKFLLWEGCSRDAKSRVREAGSDEEIFTSSKKIIRFRLGGRAHNLTLLEFARILGLYQGTELEEEGFNVYFERGLRSDEHFNAQAYWLSIIREEHLSLSRSHTSTIINLILRVIHKMITYGLCRRTTEYDKIQKNDLWLLTMFDARHQNGYANVAWLARKCWVLTEDVVRSLSALIYYRDLDTTTLRDLIDSNGKLILEDPYPGVPRVGSHTTGKMYHGVFEHMAGVYSVLLKGAYNPPGYAQPQYDQYYQQYQPPTIISAATAG</sequence>
<dbReference type="AlphaFoldDB" id="A0A6L2MNT3"/>
<gene>
    <name evidence="1" type="ORF">Tci_047576</name>
</gene>
<organism evidence="1">
    <name type="scientific">Tanacetum cinerariifolium</name>
    <name type="common">Dalmatian daisy</name>
    <name type="synonym">Chrysanthemum cinerariifolium</name>
    <dbReference type="NCBI Taxonomy" id="118510"/>
    <lineage>
        <taxon>Eukaryota</taxon>
        <taxon>Viridiplantae</taxon>
        <taxon>Streptophyta</taxon>
        <taxon>Embryophyta</taxon>
        <taxon>Tracheophyta</taxon>
        <taxon>Spermatophyta</taxon>
        <taxon>Magnoliopsida</taxon>
        <taxon>eudicotyledons</taxon>
        <taxon>Gunneridae</taxon>
        <taxon>Pentapetalae</taxon>
        <taxon>asterids</taxon>
        <taxon>campanulids</taxon>
        <taxon>Asterales</taxon>
        <taxon>Asteraceae</taxon>
        <taxon>Asteroideae</taxon>
        <taxon>Anthemideae</taxon>
        <taxon>Anthemidinae</taxon>
        <taxon>Tanacetum</taxon>
    </lineage>
</organism>
<comment type="caution">
    <text evidence="1">The sequence shown here is derived from an EMBL/GenBank/DDBJ whole genome shotgun (WGS) entry which is preliminary data.</text>
</comment>
<accession>A0A6L2MNT3</accession>
<dbReference type="EMBL" id="BKCJ010007113">
    <property type="protein sequence ID" value="GEU75598.1"/>
    <property type="molecule type" value="Genomic_DNA"/>
</dbReference>
<reference evidence="1" key="1">
    <citation type="journal article" date="2019" name="Sci. Rep.">
        <title>Draft genome of Tanacetum cinerariifolium, the natural source of mosquito coil.</title>
        <authorList>
            <person name="Yamashiro T."/>
            <person name="Shiraishi A."/>
            <person name="Satake H."/>
            <person name="Nakayama K."/>
        </authorList>
    </citation>
    <scope>NUCLEOTIDE SEQUENCE</scope>
</reference>
<protein>
    <submittedName>
        <fullName evidence="1">Uncharacterized protein</fullName>
    </submittedName>
</protein>